<dbReference type="Pfam" id="PF20430">
    <property type="entry name" value="Eplus_motif"/>
    <property type="match status" value="1"/>
</dbReference>
<protein>
    <recommendedName>
        <fullName evidence="1">DYW domain-containing protein</fullName>
    </recommendedName>
</protein>
<dbReference type="InterPro" id="IPR046960">
    <property type="entry name" value="PPR_At4g14850-like_plant"/>
</dbReference>
<dbReference type="InterPro" id="IPR032867">
    <property type="entry name" value="DYW_dom"/>
</dbReference>
<evidence type="ECO:0000259" key="1">
    <source>
        <dbReference type="Pfam" id="PF14432"/>
    </source>
</evidence>
<feature type="domain" description="DYW" evidence="1">
    <location>
        <begin position="92"/>
        <end position="184"/>
    </location>
</feature>
<keyword evidence="3" id="KW-1185">Reference proteome</keyword>
<gene>
    <name evidence="2" type="ORF">KI387_004248</name>
</gene>
<reference evidence="2 3" key="1">
    <citation type="journal article" date="2021" name="Nat. Plants">
        <title>The Taxus genome provides insights into paclitaxel biosynthesis.</title>
        <authorList>
            <person name="Xiong X."/>
            <person name="Gou J."/>
            <person name="Liao Q."/>
            <person name="Li Y."/>
            <person name="Zhou Q."/>
            <person name="Bi G."/>
            <person name="Li C."/>
            <person name="Du R."/>
            <person name="Wang X."/>
            <person name="Sun T."/>
            <person name="Guo L."/>
            <person name="Liang H."/>
            <person name="Lu P."/>
            <person name="Wu Y."/>
            <person name="Zhang Z."/>
            <person name="Ro D.K."/>
            <person name="Shang Y."/>
            <person name="Huang S."/>
            <person name="Yan J."/>
        </authorList>
    </citation>
    <scope>NUCLEOTIDE SEQUENCE [LARGE SCALE GENOMIC DNA]</scope>
    <source>
        <strain evidence="2">Ta-2019</strain>
    </source>
</reference>
<evidence type="ECO:0000313" key="2">
    <source>
        <dbReference type="EMBL" id="KAH9324070.1"/>
    </source>
</evidence>
<dbReference type="Proteomes" id="UP000824469">
    <property type="component" value="Unassembled WGS sequence"/>
</dbReference>
<dbReference type="PANTHER" id="PTHR47926">
    <property type="entry name" value="PENTATRICOPEPTIDE REPEAT-CONTAINING PROTEIN"/>
    <property type="match status" value="1"/>
</dbReference>
<name>A0AA38GLH9_TAXCH</name>
<sequence>KRAAKCLLELEPRDAASYVLLSNIYASAERWADRAKVIKMMKDKDLKKEPGRSWIEVRNRVHSFLVEDRSHPQTVDIYAKLDDLMRQIKKVGYLPDMNFVLHDVEEEQKRHSLGHHSEKLAIAFGLISTPSETSIRIMKNLCVCGDCRTATKFISKVVGRQIVLRDVNRFHHFKDGQCSCRDYW</sequence>
<dbReference type="GO" id="GO:0008270">
    <property type="term" value="F:zinc ion binding"/>
    <property type="evidence" value="ECO:0007669"/>
    <property type="project" value="InterPro"/>
</dbReference>
<dbReference type="OMA" id="FEREIVX"/>
<dbReference type="Pfam" id="PF14432">
    <property type="entry name" value="DYW_deaminase"/>
    <property type="match status" value="1"/>
</dbReference>
<proteinExistence type="predicted"/>
<dbReference type="InterPro" id="IPR046848">
    <property type="entry name" value="E_motif"/>
</dbReference>
<comment type="caution">
    <text evidence="2">The sequence shown here is derived from an EMBL/GenBank/DDBJ whole genome shotgun (WGS) entry which is preliminary data.</text>
</comment>
<organism evidence="2 3">
    <name type="scientific">Taxus chinensis</name>
    <name type="common">Chinese yew</name>
    <name type="synonym">Taxus wallichiana var. chinensis</name>
    <dbReference type="NCBI Taxonomy" id="29808"/>
    <lineage>
        <taxon>Eukaryota</taxon>
        <taxon>Viridiplantae</taxon>
        <taxon>Streptophyta</taxon>
        <taxon>Embryophyta</taxon>
        <taxon>Tracheophyta</taxon>
        <taxon>Spermatophyta</taxon>
        <taxon>Pinopsida</taxon>
        <taxon>Pinidae</taxon>
        <taxon>Conifers II</taxon>
        <taxon>Cupressales</taxon>
        <taxon>Taxaceae</taxon>
        <taxon>Taxus</taxon>
    </lineage>
</organism>
<accession>A0AA38GLH9</accession>
<feature type="non-terminal residue" evidence="2">
    <location>
        <position position="1"/>
    </location>
</feature>
<dbReference type="PANTHER" id="PTHR47926:SF347">
    <property type="entry name" value="PENTATRICOPEPTIDE REPEAT-CONTAINING PROTEIN"/>
    <property type="match status" value="1"/>
</dbReference>
<dbReference type="GO" id="GO:0003723">
    <property type="term" value="F:RNA binding"/>
    <property type="evidence" value="ECO:0007669"/>
    <property type="project" value="InterPro"/>
</dbReference>
<dbReference type="InterPro" id="IPR046849">
    <property type="entry name" value="E2_motif"/>
</dbReference>
<dbReference type="GO" id="GO:0009451">
    <property type="term" value="P:RNA modification"/>
    <property type="evidence" value="ECO:0007669"/>
    <property type="project" value="InterPro"/>
</dbReference>
<dbReference type="EMBL" id="JAHRHJ020000002">
    <property type="protein sequence ID" value="KAH9324070.1"/>
    <property type="molecule type" value="Genomic_DNA"/>
</dbReference>
<dbReference type="AlphaFoldDB" id="A0AA38GLH9"/>
<evidence type="ECO:0000313" key="3">
    <source>
        <dbReference type="Proteomes" id="UP000824469"/>
    </source>
</evidence>
<dbReference type="Pfam" id="PF20431">
    <property type="entry name" value="E_motif"/>
    <property type="match status" value="1"/>
</dbReference>